<accession>A0A3B4Z2Y2</accession>
<sequence>MCDLKIISLNANGLNNKVKRKSILLYLDKEGGDILCLQETHLKKHDMKTLKNDIKGELYFSAINVLKRGVSVIIKPNISFEREEFYAAKEGRYIMVIGEL</sequence>
<keyword evidence="2" id="KW-0378">Hydrolase</keyword>
<keyword evidence="4" id="KW-0464">Manganese</keyword>
<dbReference type="AlphaFoldDB" id="A0A3B4Z2Y2"/>
<evidence type="ECO:0008006" key="6">
    <source>
        <dbReference type="Google" id="ProtNLM"/>
    </source>
</evidence>
<evidence type="ECO:0000256" key="1">
    <source>
        <dbReference type="ARBA" id="ARBA00022723"/>
    </source>
</evidence>
<comment type="cofactor">
    <cofactor evidence="4">
        <name>Mg(2+)</name>
        <dbReference type="ChEBI" id="CHEBI:18420"/>
    </cofactor>
    <cofactor evidence="4">
        <name>Mn(2+)</name>
        <dbReference type="ChEBI" id="CHEBI:29035"/>
    </cofactor>
    <text evidence="4">Probably binds two magnesium or manganese ions per subunit.</text>
</comment>
<dbReference type="GO" id="GO:0003906">
    <property type="term" value="F:DNA-(apurinic or apyrimidinic site) endonuclease activity"/>
    <property type="evidence" value="ECO:0007669"/>
    <property type="project" value="TreeGrafter"/>
</dbReference>
<dbReference type="PANTHER" id="PTHR22748:SF4">
    <property type="entry name" value="DNA-(APURINIC OR APYRIMIDINIC SITE) ENDONUCLEASE 2"/>
    <property type="match status" value="1"/>
</dbReference>
<protein>
    <recommendedName>
        <fullName evidence="6">Endonuclease/exonuclease/phosphatase domain-containing protein</fullName>
    </recommendedName>
</protein>
<proteinExistence type="predicted"/>
<dbReference type="GO" id="GO:0008081">
    <property type="term" value="F:phosphoric diester hydrolase activity"/>
    <property type="evidence" value="ECO:0007669"/>
    <property type="project" value="TreeGrafter"/>
</dbReference>
<evidence type="ECO:0000313" key="5">
    <source>
        <dbReference type="Ensembl" id="ENSSPAP00000003143.1"/>
    </source>
</evidence>
<dbReference type="GO" id="GO:0006284">
    <property type="term" value="P:base-excision repair"/>
    <property type="evidence" value="ECO:0007669"/>
    <property type="project" value="TreeGrafter"/>
</dbReference>
<dbReference type="Gene3D" id="3.60.10.10">
    <property type="entry name" value="Endonuclease/exonuclease/phosphatase"/>
    <property type="match status" value="1"/>
</dbReference>
<keyword evidence="3 4" id="KW-0460">Magnesium</keyword>
<dbReference type="GO" id="GO:0008311">
    <property type="term" value="F:double-stranded DNA 3'-5' DNA exonuclease activity"/>
    <property type="evidence" value="ECO:0007669"/>
    <property type="project" value="TreeGrafter"/>
</dbReference>
<feature type="binding site" evidence="4">
    <location>
        <position position="10"/>
    </location>
    <ligand>
        <name>Mg(2+)</name>
        <dbReference type="ChEBI" id="CHEBI:18420"/>
        <label>1</label>
    </ligand>
</feature>
<reference evidence="5" key="1">
    <citation type="submission" date="2023-09" db="UniProtKB">
        <authorList>
            <consortium name="Ensembl"/>
        </authorList>
    </citation>
    <scope>IDENTIFICATION</scope>
</reference>
<dbReference type="PANTHER" id="PTHR22748">
    <property type="entry name" value="AP ENDONUCLEASE"/>
    <property type="match status" value="1"/>
</dbReference>
<dbReference type="GO" id="GO:0005634">
    <property type="term" value="C:nucleus"/>
    <property type="evidence" value="ECO:0007669"/>
    <property type="project" value="TreeGrafter"/>
</dbReference>
<name>A0A3B4Z2Y2_9TELE</name>
<feature type="binding site" evidence="4">
    <location>
        <position position="39"/>
    </location>
    <ligand>
        <name>Mg(2+)</name>
        <dbReference type="ChEBI" id="CHEBI:18420"/>
        <label>1</label>
    </ligand>
</feature>
<evidence type="ECO:0000256" key="4">
    <source>
        <dbReference type="PIRSR" id="PIRSR604808-2"/>
    </source>
</evidence>
<organism evidence="5">
    <name type="scientific">Stegastes partitus</name>
    <name type="common">bicolor damselfish</name>
    <dbReference type="NCBI Taxonomy" id="144197"/>
    <lineage>
        <taxon>Eukaryota</taxon>
        <taxon>Metazoa</taxon>
        <taxon>Chordata</taxon>
        <taxon>Craniata</taxon>
        <taxon>Vertebrata</taxon>
        <taxon>Euteleostomi</taxon>
        <taxon>Actinopterygii</taxon>
        <taxon>Neopterygii</taxon>
        <taxon>Teleostei</taxon>
        <taxon>Neoteleostei</taxon>
        <taxon>Acanthomorphata</taxon>
        <taxon>Ovalentaria</taxon>
        <taxon>Pomacentridae</taxon>
        <taxon>Stegastes</taxon>
    </lineage>
</organism>
<dbReference type="GO" id="GO:0046872">
    <property type="term" value="F:metal ion binding"/>
    <property type="evidence" value="ECO:0007669"/>
    <property type="project" value="UniProtKB-KW"/>
</dbReference>
<evidence type="ECO:0000256" key="2">
    <source>
        <dbReference type="ARBA" id="ARBA00022801"/>
    </source>
</evidence>
<dbReference type="InterPro" id="IPR004808">
    <property type="entry name" value="AP_endonuc_1"/>
</dbReference>
<dbReference type="InterPro" id="IPR036691">
    <property type="entry name" value="Endo/exonu/phosph_ase_sf"/>
</dbReference>
<evidence type="ECO:0000256" key="3">
    <source>
        <dbReference type="ARBA" id="ARBA00022842"/>
    </source>
</evidence>
<dbReference type="SUPFAM" id="SSF56219">
    <property type="entry name" value="DNase I-like"/>
    <property type="match status" value="1"/>
</dbReference>
<keyword evidence="1 4" id="KW-0479">Metal-binding</keyword>
<dbReference type="Ensembl" id="ENSSPAT00000003193.1">
    <property type="protein sequence ID" value="ENSSPAP00000003143.1"/>
    <property type="gene ID" value="ENSSPAG00000002404.1"/>
</dbReference>
<dbReference type="STRING" id="144197.ENSSPAP00000003143"/>